<evidence type="ECO:0000313" key="5">
    <source>
        <dbReference type="Proteomes" id="UP000070412"/>
    </source>
</evidence>
<organism evidence="3">
    <name type="scientific">Sarcoptes scabiei</name>
    <name type="common">Itch mite</name>
    <name type="synonym">Acarus scabiei</name>
    <dbReference type="NCBI Taxonomy" id="52283"/>
    <lineage>
        <taxon>Eukaryota</taxon>
        <taxon>Metazoa</taxon>
        <taxon>Ecdysozoa</taxon>
        <taxon>Arthropoda</taxon>
        <taxon>Chelicerata</taxon>
        <taxon>Arachnida</taxon>
        <taxon>Acari</taxon>
        <taxon>Acariformes</taxon>
        <taxon>Sarcoptiformes</taxon>
        <taxon>Astigmata</taxon>
        <taxon>Psoroptidia</taxon>
        <taxon>Sarcoptoidea</taxon>
        <taxon>Sarcoptidae</taxon>
        <taxon>Sarcoptinae</taxon>
        <taxon>Sarcoptes</taxon>
    </lineage>
</organism>
<reference evidence="4" key="3">
    <citation type="submission" date="2022-06" db="UniProtKB">
        <authorList>
            <consortium name="EnsemblMetazoa"/>
        </authorList>
    </citation>
    <scope>IDENTIFICATION</scope>
</reference>
<evidence type="ECO:0000313" key="3">
    <source>
        <dbReference type="EMBL" id="KAF7496610.1"/>
    </source>
</evidence>
<dbReference type="OMA" id="EYNTAER"/>
<accession>A0A834RI37</accession>
<reference evidence="5" key="1">
    <citation type="journal article" date="2020" name="PLoS Negl. Trop. Dis.">
        <title>High-quality nuclear genome for Sarcoptes scabiei-A critical resource for a neglected parasite.</title>
        <authorList>
            <person name="Korhonen P.K."/>
            <person name="Gasser R.B."/>
            <person name="Ma G."/>
            <person name="Wang T."/>
            <person name="Stroehlein A.J."/>
            <person name="Young N.D."/>
            <person name="Ang C.S."/>
            <person name="Fernando D.D."/>
            <person name="Lu H.C."/>
            <person name="Taylor S."/>
            <person name="Reynolds S.L."/>
            <person name="Mofiz E."/>
            <person name="Najaraj S.H."/>
            <person name="Gowda H."/>
            <person name="Madugundu A."/>
            <person name="Renuse S."/>
            <person name="Holt D."/>
            <person name="Pandey A."/>
            <person name="Papenfuss A.T."/>
            <person name="Fischer K."/>
        </authorList>
    </citation>
    <scope>NUCLEOTIDE SEQUENCE [LARGE SCALE GENOMIC DNA]</scope>
</reference>
<evidence type="ECO:0000256" key="1">
    <source>
        <dbReference type="SAM" id="Phobius"/>
    </source>
</evidence>
<feature type="signal peptide" evidence="2">
    <location>
        <begin position="1"/>
        <end position="26"/>
    </location>
</feature>
<proteinExistence type="predicted"/>
<evidence type="ECO:0000313" key="4">
    <source>
        <dbReference type="EnsemblMetazoa" id="KAF7496610.1"/>
    </source>
</evidence>
<sequence>MKLKNWSQTVNLISLIIILMISRVKNDPKLNRLSYNCKEEEQSKFENCQADAEYDWDIRDVDQFSGSRKFCCSVWDVLKCRIDAIERCNPNYASRLASETEQAYGAMCDYYSRNSAFCILRWWSLFLIIVAIIALIVLMIVIFRLKKQSKFQREYATCSNGY</sequence>
<evidence type="ECO:0000256" key="2">
    <source>
        <dbReference type="SAM" id="SignalP"/>
    </source>
</evidence>
<keyword evidence="2" id="KW-0732">Signal</keyword>
<dbReference type="EnsemblMetazoa" id="SSS_4704s_mrna">
    <property type="protein sequence ID" value="KAF7496610.1"/>
    <property type="gene ID" value="SSS_4704"/>
</dbReference>
<keyword evidence="1" id="KW-0472">Membrane</keyword>
<dbReference type="OrthoDB" id="6498660at2759"/>
<feature type="chain" id="PRO_5038259414" evidence="2">
    <location>
        <begin position="27"/>
        <end position="162"/>
    </location>
</feature>
<gene>
    <name evidence="3" type="ORF">SSS_4704</name>
</gene>
<dbReference type="Proteomes" id="UP000070412">
    <property type="component" value="Unassembled WGS sequence"/>
</dbReference>
<feature type="transmembrane region" description="Helical" evidence="1">
    <location>
        <begin position="122"/>
        <end position="143"/>
    </location>
</feature>
<keyword evidence="1" id="KW-1133">Transmembrane helix</keyword>
<reference evidence="3" key="2">
    <citation type="submission" date="2020-01" db="EMBL/GenBank/DDBJ databases">
        <authorList>
            <person name="Korhonen P.K.K."/>
            <person name="Guangxu M.G."/>
            <person name="Wang T.W."/>
            <person name="Stroehlein A.J.S."/>
            <person name="Young N.D."/>
            <person name="Ang C.-S.A."/>
            <person name="Fernando D.W.F."/>
            <person name="Lu H.L."/>
            <person name="Taylor S.T."/>
            <person name="Ehtesham M.E.M."/>
            <person name="Najaraj S.H.N."/>
            <person name="Harsha G.H.G."/>
            <person name="Madugundu A.M."/>
            <person name="Renuse S.R."/>
            <person name="Holt D.H."/>
            <person name="Pandey A.P."/>
            <person name="Papenfuss A.P."/>
            <person name="Gasser R.B.G."/>
            <person name="Fischer K.F."/>
        </authorList>
    </citation>
    <scope>NUCLEOTIDE SEQUENCE</scope>
    <source>
        <strain evidence="3">SSS_KF_BRIS2020</strain>
    </source>
</reference>
<dbReference type="EMBL" id="WVUK01000003">
    <property type="protein sequence ID" value="KAF7496610.1"/>
    <property type="molecule type" value="Genomic_DNA"/>
</dbReference>
<keyword evidence="1" id="KW-0812">Transmembrane</keyword>
<dbReference type="AlphaFoldDB" id="A0A834RI37"/>
<keyword evidence="5" id="KW-1185">Reference proteome</keyword>
<protein>
    <submittedName>
        <fullName evidence="3 4">Uncharacterized protein</fullName>
    </submittedName>
</protein>
<name>A0A834RI37_SARSC</name>